<accession>A0A0C6FNC6</accession>
<dbReference type="EMBL" id="AP014704">
    <property type="protein sequence ID" value="BAQ46749.1"/>
    <property type="molecule type" value="Genomic_DNA"/>
</dbReference>
<dbReference type="Pfam" id="PF26395">
    <property type="entry name" value="E2-CBASS"/>
    <property type="match status" value="1"/>
</dbReference>
<dbReference type="InterPro" id="IPR058588">
    <property type="entry name" value="E2-CBASS"/>
</dbReference>
<name>A0A0C6FNC6_9HYPH</name>
<gene>
    <name evidence="2" type="ORF">Maq22A_c18280</name>
</gene>
<evidence type="ECO:0000313" key="2">
    <source>
        <dbReference type="EMBL" id="BAQ46749.1"/>
    </source>
</evidence>
<dbReference type="STRING" id="270351.Maq22A_c18280"/>
<dbReference type="RefSeq" id="WP_063920043.1">
    <property type="nucleotide sequence ID" value="NZ_AP014704.1"/>
</dbReference>
<evidence type="ECO:0000259" key="1">
    <source>
        <dbReference type="Pfam" id="PF26395"/>
    </source>
</evidence>
<protein>
    <recommendedName>
        <fullName evidence="1">Type II CBASS E2 protein domain-containing protein</fullName>
    </recommendedName>
</protein>
<evidence type="ECO:0000313" key="3">
    <source>
        <dbReference type="Proteomes" id="UP000061432"/>
    </source>
</evidence>
<dbReference type="Proteomes" id="UP000061432">
    <property type="component" value="Chromosome"/>
</dbReference>
<dbReference type="PATRIC" id="fig|270351.10.peg.3527"/>
<sequence>MSVFPSIERQDTAIRAVWPSFRLVERTERTATWQGVLKPFMLAYEVRVSYRVPFAVERIDPLRQQPEVRVISPLLKPRRGDAEGPLPHVYIDRAGLDPVLCLFDHETGEWTPFHLLADTTIPWAIDWLGCYEGWRATGEWSGGGRHAAPLSAGARL</sequence>
<organism evidence="2 3">
    <name type="scientific">Methylobacterium aquaticum</name>
    <dbReference type="NCBI Taxonomy" id="270351"/>
    <lineage>
        <taxon>Bacteria</taxon>
        <taxon>Pseudomonadati</taxon>
        <taxon>Pseudomonadota</taxon>
        <taxon>Alphaproteobacteria</taxon>
        <taxon>Hyphomicrobiales</taxon>
        <taxon>Methylobacteriaceae</taxon>
        <taxon>Methylobacterium</taxon>
    </lineage>
</organism>
<proteinExistence type="predicted"/>
<reference evidence="2 3" key="1">
    <citation type="journal article" date="2015" name="Genome Announc.">
        <title>Complete Genome Sequence of Methylobacterium aquaticum Strain 22A, Isolated from Racomitrium japonicum Moss.</title>
        <authorList>
            <person name="Tani A."/>
            <person name="Ogura Y."/>
            <person name="Hayashi T."/>
            <person name="Kimbara K."/>
        </authorList>
    </citation>
    <scope>NUCLEOTIDE SEQUENCE [LARGE SCALE GENOMIC DNA]</scope>
    <source>
        <strain evidence="2 3">MA-22A</strain>
    </source>
</reference>
<reference evidence="3" key="2">
    <citation type="submission" date="2015-01" db="EMBL/GenBank/DDBJ databases">
        <title>Complete genome sequence of Methylobacterium aquaticum strain 22A.</title>
        <authorList>
            <person name="Tani A."/>
            <person name="Ogura Y."/>
            <person name="Hayashi T."/>
        </authorList>
    </citation>
    <scope>NUCLEOTIDE SEQUENCE [LARGE SCALE GENOMIC DNA]</scope>
    <source>
        <strain evidence="3">MA-22A</strain>
    </source>
</reference>
<dbReference type="KEGG" id="maqu:Maq22A_c18280"/>
<dbReference type="AlphaFoldDB" id="A0A0C6FNC6"/>
<feature type="domain" description="Type II CBASS E2 protein" evidence="1">
    <location>
        <begin position="10"/>
        <end position="146"/>
    </location>
</feature>